<dbReference type="Proteomes" id="UP000236520">
    <property type="component" value="Unassembled WGS sequence"/>
</dbReference>
<evidence type="ECO:0000256" key="1">
    <source>
        <dbReference type="SAM" id="MobiDB-lite"/>
    </source>
</evidence>
<comment type="caution">
    <text evidence="2">The sequence shown here is derived from an EMBL/GenBank/DDBJ whole genome shotgun (WGS) entry which is preliminary data.</text>
</comment>
<evidence type="ECO:0000313" key="3">
    <source>
        <dbReference type="Proteomes" id="UP000236520"/>
    </source>
</evidence>
<dbReference type="AlphaFoldDB" id="A0A2J7ZA17"/>
<feature type="compositionally biased region" description="Gly residues" evidence="1">
    <location>
        <begin position="71"/>
        <end position="81"/>
    </location>
</feature>
<evidence type="ECO:0000313" key="2">
    <source>
        <dbReference type="EMBL" id="PNG97105.1"/>
    </source>
</evidence>
<name>A0A2J7ZA17_STRMQ</name>
<gene>
    <name evidence="2" type="ORF">SMF913_13130</name>
</gene>
<dbReference type="EMBL" id="LJIW01000001">
    <property type="protein sequence ID" value="PNG97105.1"/>
    <property type="molecule type" value="Genomic_DNA"/>
</dbReference>
<sequence>MNALPPQRTEHPATAPKAGSPAEVQVAVHAMAPSAQDERRVRAHWPSERIAALNTPLSDNPPHDAADGARWKGGGASGGPRFGDFSATTGHGALVGVNTRSGRMDATGAGCDDERDPACVRHLVGPRFTTALTEPLHEKAQRLH</sequence>
<feature type="region of interest" description="Disordered" evidence="1">
    <location>
        <begin position="1"/>
        <end position="117"/>
    </location>
</feature>
<reference evidence="2 3" key="1">
    <citation type="submission" date="2015-09" db="EMBL/GenBank/DDBJ databases">
        <title>Genome sequence, genome mining and natural product profiling of a biocontrol bacterium Streptomyces malaysiensis F913.</title>
        <authorList>
            <person name="Xu Y."/>
            <person name="Wei J."/>
            <person name="Xie J."/>
            <person name="Li T."/>
            <person name="Zhou Z."/>
        </authorList>
    </citation>
    <scope>NUCLEOTIDE SEQUENCE [LARGE SCALE GENOMIC DNA]</scope>
    <source>
        <strain evidence="2 3">F913</strain>
    </source>
</reference>
<feature type="compositionally biased region" description="Basic and acidic residues" evidence="1">
    <location>
        <begin position="61"/>
        <end position="70"/>
    </location>
</feature>
<proteinExistence type="predicted"/>
<accession>A0A2J7ZA17</accession>
<protein>
    <submittedName>
        <fullName evidence="2">Uncharacterized protein</fullName>
    </submittedName>
</protein>
<keyword evidence="3" id="KW-1185">Reference proteome</keyword>
<dbReference type="RefSeq" id="WP_102934509.1">
    <property type="nucleotide sequence ID" value="NZ_LJIW01000001.1"/>
</dbReference>
<organism evidence="2 3">
    <name type="scientific">Streptomyces malaysiensis</name>
    <dbReference type="NCBI Taxonomy" id="92644"/>
    <lineage>
        <taxon>Bacteria</taxon>
        <taxon>Bacillati</taxon>
        <taxon>Actinomycetota</taxon>
        <taxon>Actinomycetes</taxon>
        <taxon>Kitasatosporales</taxon>
        <taxon>Streptomycetaceae</taxon>
        <taxon>Streptomyces</taxon>
        <taxon>Streptomyces violaceusniger group</taxon>
    </lineage>
</organism>